<evidence type="ECO:0000256" key="3">
    <source>
        <dbReference type="ARBA" id="ARBA00022833"/>
    </source>
</evidence>
<keyword evidence="3" id="KW-0862">Zinc</keyword>
<dbReference type="EMBL" id="DS566011">
    <property type="status" value="NOT_ANNOTATED_CDS"/>
    <property type="molecule type" value="Genomic_DNA"/>
</dbReference>
<evidence type="ECO:0000256" key="1">
    <source>
        <dbReference type="ARBA" id="ARBA00022723"/>
    </source>
</evidence>
<evidence type="ECO:0000313" key="8">
    <source>
        <dbReference type="Proteomes" id="UP000005238"/>
    </source>
</evidence>
<dbReference type="GeneID" id="94216297"/>
<feature type="region of interest" description="Disordered" evidence="5">
    <location>
        <begin position="308"/>
        <end position="328"/>
    </location>
</feature>
<dbReference type="OrthoDB" id="111030at2759"/>
<sequence length="933" mass="101928">MTSSFYVCKFFFEPVYDAGNPPPAATEPSPPSLPAPGPNDPPQPKKRGRKKRESLSDTSNRHRCRLCSNCYTQAAGTGYTNLLTHLRIKHPDWEDIFKAQRLDTTDTATEVSREETSETCFSSTSLTASTTSSAPKQRQNAGRKRGPVYEHFEDIPSSPGNKQKKMRCVYCHEDTLQLSRRLKLHLVAKCPQAPEDVKAKYVGIISNKTAGITQVDTVTKIDATMTNVDTSVSIVDSNATNVDTSRVVDKSVDVDTCKPGVDAIETNVDATAATLISVAKVDAVAKATAITPDKTRFKLMKAKLQQSPALRASIPDSDPAPQQNQPEVGGDFRRFEEKLATALITTNTPWSLLDNAAFRDAMETLRPASSDFPLTAARARTEVLGRLAQKYDRDCRELLATSDTVTLVVNSCVNGDGTKKMKYMALDEWRRAFVLAENSAGSPSPNVTGVLSVVSTLPAKSASTKLFLCAQTSGEYARARQELLRNARALDNPFTLMGACMTQQTALLLNELVLSSLSLEEALDNAVLTADALHVMPSLRRRVLGDIQSGDIHDIDEDANAFAQVSVTSWRSVAMAVKQATRLEPFLRPAILQEKYAAASLAPSPILRQLLDMGSTEMTWSTLRHTDQLLTPLHFLSALSELQSTTSGQLLALWIWLFGAATRSPLLDGNSDALISSYMQRLACYVEEHFIACLMLDPRVQGAGLSASGLRRARGVTVRVATAMIPGFNENNFIRSYNDYVKQQGDFGEPGVWNAVNTSSPMDFWGDYEGDPLHNHLAVVAKAVCSYVPHSCSIEDLWAAHARPNLSSSETADSCTSKEHEARTKIRHSSSVNARANAMAVVSRFHTLLDVENEQSVGEMLQSNQDAGDQETSSLNVSARSVLQRIEDGLEEDVAATDSPTSPLDATWFDISSAGLDKIRENMENYLSAAMQQ</sequence>
<feature type="compositionally biased region" description="Pro residues" evidence="5">
    <location>
        <begin position="20"/>
        <end position="42"/>
    </location>
</feature>
<feature type="compositionally biased region" description="Low complexity" evidence="5">
    <location>
        <begin position="118"/>
        <end position="134"/>
    </location>
</feature>
<feature type="region of interest" description="Disordered" evidence="5">
    <location>
        <begin position="106"/>
        <end position="160"/>
    </location>
</feature>
<dbReference type="VEuPathDB" id="FungiDB:KRP22_6910"/>
<name>H3GI33_PHYRM</name>
<dbReference type="eggNOG" id="ENOG502S6JI">
    <property type="taxonomic scope" value="Eukaryota"/>
</dbReference>
<proteinExistence type="predicted"/>
<dbReference type="EnsemblProtists" id="Phyra75671">
    <property type="protein sequence ID" value="Phyra75671"/>
    <property type="gene ID" value="Phyra75671"/>
</dbReference>
<protein>
    <recommendedName>
        <fullName evidence="6">BED-type domain-containing protein</fullName>
    </recommendedName>
</protein>
<keyword evidence="1" id="KW-0479">Metal-binding</keyword>
<dbReference type="HOGENOM" id="CLU_367830_0_0_1"/>
<evidence type="ECO:0000259" key="6">
    <source>
        <dbReference type="PROSITE" id="PS50808"/>
    </source>
</evidence>
<reference evidence="7" key="2">
    <citation type="submission" date="2015-06" db="UniProtKB">
        <authorList>
            <consortium name="EnsemblProtists"/>
        </authorList>
    </citation>
    <scope>IDENTIFICATION</scope>
    <source>
        <strain evidence="7">Pr102</strain>
    </source>
</reference>
<keyword evidence="2 4" id="KW-0863">Zinc-finger</keyword>
<evidence type="ECO:0000256" key="4">
    <source>
        <dbReference type="PROSITE-ProRule" id="PRU00027"/>
    </source>
</evidence>
<dbReference type="VEuPathDB" id="FungiDB:KRP23_10154"/>
<dbReference type="RefSeq" id="XP_067741984.1">
    <property type="nucleotide sequence ID" value="XM_067880571.1"/>
</dbReference>
<feature type="region of interest" description="Disordered" evidence="5">
    <location>
        <begin position="807"/>
        <end position="830"/>
    </location>
</feature>
<evidence type="ECO:0000256" key="2">
    <source>
        <dbReference type="ARBA" id="ARBA00022771"/>
    </source>
</evidence>
<dbReference type="GO" id="GO:0003677">
    <property type="term" value="F:DNA binding"/>
    <property type="evidence" value="ECO:0007669"/>
    <property type="project" value="InterPro"/>
</dbReference>
<dbReference type="Proteomes" id="UP000005238">
    <property type="component" value="Unassembled WGS sequence"/>
</dbReference>
<dbReference type="InterPro" id="IPR003656">
    <property type="entry name" value="Znf_BED"/>
</dbReference>
<evidence type="ECO:0000256" key="5">
    <source>
        <dbReference type="SAM" id="MobiDB-lite"/>
    </source>
</evidence>
<feature type="region of interest" description="Disordered" evidence="5">
    <location>
        <begin position="18"/>
        <end position="58"/>
    </location>
</feature>
<dbReference type="GO" id="GO:0008270">
    <property type="term" value="F:zinc ion binding"/>
    <property type="evidence" value="ECO:0007669"/>
    <property type="project" value="UniProtKB-KW"/>
</dbReference>
<reference evidence="8" key="1">
    <citation type="journal article" date="2006" name="Science">
        <title>Phytophthora genome sequences uncover evolutionary origins and mechanisms of pathogenesis.</title>
        <authorList>
            <person name="Tyler B.M."/>
            <person name="Tripathy S."/>
            <person name="Zhang X."/>
            <person name="Dehal P."/>
            <person name="Jiang R.H."/>
            <person name="Aerts A."/>
            <person name="Arredondo F.D."/>
            <person name="Baxter L."/>
            <person name="Bensasson D."/>
            <person name="Beynon J.L."/>
            <person name="Chapman J."/>
            <person name="Damasceno C.M."/>
            <person name="Dorrance A.E."/>
            <person name="Dou D."/>
            <person name="Dickerman A.W."/>
            <person name="Dubchak I.L."/>
            <person name="Garbelotto M."/>
            <person name="Gijzen M."/>
            <person name="Gordon S.G."/>
            <person name="Govers F."/>
            <person name="Grunwald N.J."/>
            <person name="Huang W."/>
            <person name="Ivors K.L."/>
            <person name="Jones R.W."/>
            <person name="Kamoun S."/>
            <person name="Krampis K."/>
            <person name="Lamour K.H."/>
            <person name="Lee M.K."/>
            <person name="McDonald W.H."/>
            <person name="Medina M."/>
            <person name="Meijer H.J."/>
            <person name="Nordberg E.K."/>
            <person name="Maclean D.J."/>
            <person name="Ospina-Giraldo M.D."/>
            <person name="Morris P.F."/>
            <person name="Phuntumart V."/>
            <person name="Putnam N.H."/>
            <person name="Rash S."/>
            <person name="Rose J.K."/>
            <person name="Sakihama Y."/>
            <person name="Salamov A.A."/>
            <person name="Savidor A."/>
            <person name="Scheuring C.F."/>
            <person name="Smith B.M."/>
            <person name="Sobral B.W."/>
            <person name="Terry A."/>
            <person name="Torto-Alalibo T.A."/>
            <person name="Win J."/>
            <person name="Xu Z."/>
            <person name="Zhang H."/>
            <person name="Grigoriev I.V."/>
            <person name="Rokhsar D.S."/>
            <person name="Boore J.L."/>
        </authorList>
    </citation>
    <scope>NUCLEOTIDE SEQUENCE [LARGE SCALE GENOMIC DNA]</scope>
    <source>
        <strain evidence="8">Pr102</strain>
    </source>
</reference>
<dbReference type="InParanoid" id="H3GI33"/>
<organism evidence="7 8">
    <name type="scientific">Phytophthora ramorum</name>
    <name type="common">Sudden oak death agent</name>
    <dbReference type="NCBI Taxonomy" id="164328"/>
    <lineage>
        <taxon>Eukaryota</taxon>
        <taxon>Sar</taxon>
        <taxon>Stramenopiles</taxon>
        <taxon>Oomycota</taxon>
        <taxon>Peronosporomycetes</taxon>
        <taxon>Peronosporales</taxon>
        <taxon>Peronosporaceae</taxon>
        <taxon>Phytophthora</taxon>
    </lineage>
</organism>
<keyword evidence="8" id="KW-1185">Reference proteome</keyword>
<evidence type="ECO:0000313" key="7">
    <source>
        <dbReference type="EnsemblProtists" id="Phyra75671"/>
    </source>
</evidence>
<feature type="domain" description="BED-type" evidence="6">
    <location>
        <begin position="143"/>
        <end position="197"/>
    </location>
</feature>
<dbReference type="PROSITE" id="PS50808">
    <property type="entry name" value="ZF_BED"/>
    <property type="match status" value="1"/>
</dbReference>
<dbReference type="AlphaFoldDB" id="H3GI33"/>
<accession>H3GI33</accession>